<evidence type="ECO:0000313" key="1">
    <source>
        <dbReference type="EMBL" id="MBE9252705.1"/>
    </source>
</evidence>
<protein>
    <submittedName>
        <fullName evidence="1">Uncharacterized protein</fullName>
    </submittedName>
</protein>
<keyword evidence="2" id="KW-1185">Reference proteome</keyword>
<organism evidence="1 2">
    <name type="scientific">Synechocystis salina LEGE 00031</name>
    <dbReference type="NCBI Taxonomy" id="1828736"/>
    <lineage>
        <taxon>Bacteria</taxon>
        <taxon>Bacillati</taxon>
        <taxon>Cyanobacteriota</taxon>
        <taxon>Cyanophyceae</taxon>
        <taxon>Synechococcales</taxon>
        <taxon>Merismopediaceae</taxon>
        <taxon>Synechocystis</taxon>
    </lineage>
</organism>
<sequence>MATGKILWFGGKNGKTGQVNDFGYISVDNQEEDVKVFRDDVPVELQDIFKKDRKKGKGYPVEFDIQDFREGKKLKKKAVNVKSISKFGFFVSLTEIISQDNIHYTIKKIETSNKGKIVQFLTKDDDVNILKKVNSDEIPKEIIRAFCDSTNYQVVKNFISHYFSMVTDVDAAKYVLNKINVLNTQETLEIFTLIYTDYQHLFLISDELRQKLKELSLARYTQLIEKNLWSFDEDTQSKLWAEFVDIIHFSDESSVIFELLQFYLSNVETQDAIKFIVDKIAILEQSKIKEFLDKSFKYNKKVFLESQILHSYLREYNFSQYLKIIKQILELNNQSLHQSTIRDLIEFLSNCSESEQALIWRTISYLENSLEYHGYLWDIAPLEYKQKVIRKKYAEFFALVEEFKNSSYPYSQYISKNYKELYNFDNNDQELAKKWGNSTNSDFMKAKMLSARGAEKLVQYFYQNLGSNVEDIAAHQIDSKSELWRQADIFIDDGNSQILIDVKNARQNVNSSVYSEFCIPKFKEERGQNVVIAGVLSPYLQLKFMNNNGANFRIDNPKYLGELNYSQLQSLTKTFSDSVVRLDMTRGFDPKSYLAPWLFDYNAKFYKEQINTANKLKNLLDDKIPSYEDIKILNKSLYTCISLFIYANKGIPLTWQKRIPLWARQFLKLLYRQDNSLLKLPQVYLSILKHFLMMLSSSENNYNPAKISCLLGDRNNPIKIYDPLGIINDFCQTLDIVWNNRQEARLSDFKIFKFNGKGLLSGKCSDSDLKETTILAYCGGEIEGKGACGKSPLILGRERTCSVCKKLICPGTNDNYCGFCSYKDWYNKILCDEAINRKRKHRQNLDSL</sequence>
<gene>
    <name evidence="1" type="ORF">IQ217_02320</name>
</gene>
<comment type="caution">
    <text evidence="1">The sequence shown here is derived from an EMBL/GenBank/DDBJ whole genome shotgun (WGS) entry which is preliminary data.</text>
</comment>
<dbReference type="Proteomes" id="UP000658720">
    <property type="component" value="Unassembled WGS sequence"/>
</dbReference>
<evidence type="ECO:0000313" key="2">
    <source>
        <dbReference type="Proteomes" id="UP000658720"/>
    </source>
</evidence>
<dbReference type="EMBL" id="JADEVV010000004">
    <property type="protein sequence ID" value="MBE9252705.1"/>
    <property type="molecule type" value="Genomic_DNA"/>
</dbReference>
<accession>A0ABR9VMY8</accession>
<dbReference type="RefSeq" id="WP_194018769.1">
    <property type="nucleotide sequence ID" value="NZ_JADEVV010000004.1"/>
</dbReference>
<name>A0ABR9VMY8_9SYNC</name>
<proteinExistence type="predicted"/>
<reference evidence="1 2" key="1">
    <citation type="submission" date="2020-10" db="EMBL/GenBank/DDBJ databases">
        <authorList>
            <person name="Castelo-Branco R."/>
            <person name="Eusebio N."/>
            <person name="Adriana R."/>
            <person name="Vieira A."/>
            <person name="Brugerolle De Fraissinette N."/>
            <person name="Rezende De Castro R."/>
            <person name="Schneider M.P."/>
            <person name="Vasconcelos V."/>
            <person name="Leao P.N."/>
        </authorList>
    </citation>
    <scope>NUCLEOTIDE SEQUENCE [LARGE SCALE GENOMIC DNA]</scope>
    <source>
        <strain evidence="1 2">LEGE 00031</strain>
    </source>
</reference>